<dbReference type="EMBL" id="RJVU01063416">
    <property type="protein sequence ID" value="ROJ25308.1"/>
    <property type="molecule type" value="Genomic_DNA"/>
</dbReference>
<reference evidence="1 2" key="1">
    <citation type="submission" date="2018-10" db="EMBL/GenBank/DDBJ databases">
        <title>Genome assembly for a Yunnan-Guizhou Plateau 3E fish, Anabarilius grahami (Regan), and its evolutionary and genetic applications.</title>
        <authorList>
            <person name="Jiang W."/>
        </authorList>
    </citation>
    <scope>NUCLEOTIDE SEQUENCE [LARGE SCALE GENOMIC DNA]</scope>
    <source>
        <strain evidence="1">AG-KIZ</strain>
        <tissue evidence="1">Muscle</tissue>
    </source>
</reference>
<gene>
    <name evidence="1" type="ORF">DPX16_20121</name>
</gene>
<keyword evidence="2" id="KW-1185">Reference proteome</keyword>
<name>A0A3N0XQR6_ANAGA</name>
<dbReference type="AlphaFoldDB" id="A0A3N0XQR6"/>
<comment type="caution">
    <text evidence="1">The sequence shown here is derived from an EMBL/GenBank/DDBJ whole genome shotgun (WGS) entry which is preliminary data.</text>
</comment>
<sequence length="249" mass="27269">MNVGGVTRVVPHKCSHGPFRMLFVPRCGASKCVFSALVRVPVASPVLEGVIVEYGGMNRSSTHTQATETFLSHLLFRPQPVPLISSLSPPSAPLPLHCLLSVVWIQLGPATYQCHLNVWMSWLRLRPLFPPLYLSLSSRLLRLLLLPPSAPPGTIDLSAPPGSLDPLAPPWLDVTSSMPLTSCPLCSISPPLWLCLAPPSRRFRLGPQLPCLHLRPPVPWLHLGECRCCSVMASEACDLTQDHLLFVIH</sequence>
<organism evidence="1 2">
    <name type="scientific">Anabarilius grahami</name>
    <name type="common">Kanglang fish</name>
    <name type="synonym">Barilius grahami</name>
    <dbReference type="NCBI Taxonomy" id="495550"/>
    <lineage>
        <taxon>Eukaryota</taxon>
        <taxon>Metazoa</taxon>
        <taxon>Chordata</taxon>
        <taxon>Craniata</taxon>
        <taxon>Vertebrata</taxon>
        <taxon>Euteleostomi</taxon>
        <taxon>Actinopterygii</taxon>
        <taxon>Neopterygii</taxon>
        <taxon>Teleostei</taxon>
        <taxon>Ostariophysi</taxon>
        <taxon>Cypriniformes</taxon>
        <taxon>Xenocyprididae</taxon>
        <taxon>Xenocypridinae</taxon>
        <taxon>Xenocypridinae incertae sedis</taxon>
        <taxon>Anabarilius</taxon>
    </lineage>
</organism>
<dbReference type="Proteomes" id="UP000281406">
    <property type="component" value="Unassembled WGS sequence"/>
</dbReference>
<proteinExistence type="predicted"/>
<evidence type="ECO:0000313" key="2">
    <source>
        <dbReference type="Proteomes" id="UP000281406"/>
    </source>
</evidence>
<accession>A0A3N0XQR6</accession>
<protein>
    <submittedName>
        <fullName evidence="1">Uncharacterized protein</fullName>
    </submittedName>
</protein>
<evidence type="ECO:0000313" key="1">
    <source>
        <dbReference type="EMBL" id="ROJ25308.1"/>
    </source>
</evidence>